<reference evidence="2" key="1">
    <citation type="journal article" date="2023" name="G3 (Bethesda)">
        <title>A reference genome for the long-term kleptoplast-retaining sea slug Elysia crispata morphotype clarki.</title>
        <authorList>
            <person name="Eastman K.E."/>
            <person name="Pendleton A.L."/>
            <person name="Shaikh M.A."/>
            <person name="Suttiyut T."/>
            <person name="Ogas R."/>
            <person name="Tomko P."/>
            <person name="Gavelis G."/>
            <person name="Widhalm J.R."/>
            <person name="Wisecaver J.H."/>
        </authorList>
    </citation>
    <scope>NUCLEOTIDE SEQUENCE</scope>
    <source>
        <strain evidence="2">ECLA1</strain>
    </source>
</reference>
<comment type="caution">
    <text evidence="2">The sequence shown here is derived from an EMBL/GenBank/DDBJ whole genome shotgun (WGS) entry which is preliminary data.</text>
</comment>
<gene>
    <name evidence="2" type="ORF">RRG08_049285</name>
</gene>
<accession>A0AAE0ZP20</accession>
<evidence type="ECO:0000256" key="1">
    <source>
        <dbReference type="SAM" id="MobiDB-lite"/>
    </source>
</evidence>
<evidence type="ECO:0000313" key="2">
    <source>
        <dbReference type="EMBL" id="KAK3772795.1"/>
    </source>
</evidence>
<sequence length="117" mass="12767">MSVLESSRPGLVTFPVAQPWSQSLSPPSEIQRTVHPARLAHVDDALFIPISCDFVQSERVGQSWFVIHSLDAGREGKNGKKKTPRSQPWPDISVGRSATGHWSLVSLEGPTPRTGKA</sequence>
<dbReference type="Proteomes" id="UP001283361">
    <property type="component" value="Unassembled WGS sequence"/>
</dbReference>
<protein>
    <submittedName>
        <fullName evidence="2">Uncharacterized protein</fullName>
    </submittedName>
</protein>
<name>A0AAE0ZP20_9GAST</name>
<proteinExistence type="predicted"/>
<evidence type="ECO:0000313" key="3">
    <source>
        <dbReference type="Proteomes" id="UP001283361"/>
    </source>
</evidence>
<feature type="region of interest" description="Disordered" evidence="1">
    <location>
        <begin position="73"/>
        <end position="96"/>
    </location>
</feature>
<dbReference type="AlphaFoldDB" id="A0AAE0ZP20"/>
<organism evidence="2 3">
    <name type="scientific">Elysia crispata</name>
    <name type="common">lettuce slug</name>
    <dbReference type="NCBI Taxonomy" id="231223"/>
    <lineage>
        <taxon>Eukaryota</taxon>
        <taxon>Metazoa</taxon>
        <taxon>Spiralia</taxon>
        <taxon>Lophotrochozoa</taxon>
        <taxon>Mollusca</taxon>
        <taxon>Gastropoda</taxon>
        <taxon>Heterobranchia</taxon>
        <taxon>Euthyneura</taxon>
        <taxon>Panpulmonata</taxon>
        <taxon>Sacoglossa</taxon>
        <taxon>Placobranchoidea</taxon>
        <taxon>Plakobranchidae</taxon>
        <taxon>Elysia</taxon>
    </lineage>
</organism>
<keyword evidence="3" id="KW-1185">Reference proteome</keyword>
<dbReference type="EMBL" id="JAWDGP010003606">
    <property type="protein sequence ID" value="KAK3772795.1"/>
    <property type="molecule type" value="Genomic_DNA"/>
</dbReference>